<gene>
    <name evidence="2" type="ORF">GIY30_03490</name>
</gene>
<accession>A0A6L7GKI7</accession>
<comment type="caution">
    <text evidence="2">The sequence shown here is derived from an EMBL/GenBank/DDBJ whole genome shotgun (WGS) entry which is preliminary data.</text>
</comment>
<dbReference type="InterPro" id="IPR052961">
    <property type="entry name" value="Oxido-Kinase-like_Enzymes"/>
</dbReference>
<dbReference type="Proteomes" id="UP000475545">
    <property type="component" value="Unassembled WGS sequence"/>
</dbReference>
<keyword evidence="2" id="KW-0808">Transferase</keyword>
<dbReference type="InterPro" id="IPR004119">
    <property type="entry name" value="EcKL"/>
</dbReference>
<dbReference type="AlphaFoldDB" id="A0A6L7GKI7"/>
<dbReference type="PANTHER" id="PTHR23020">
    <property type="entry name" value="UNCHARACTERIZED NUCLEAR HORMONE RECEPTOR-RELATED"/>
    <property type="match status" value="1"/>
</dbReference>
<evidence type="ECO:0000256" key="1">
    <source>
        <dbReference type="SAM" id="MobiDB-lite"/>
    </source>
</evidence>
<keyword evidence="3" id="KW-1185">Reference proteome</keyword>
<dbReference type="Pfam" id="PF02958">
    <property type="entry name" value="EcKL"/>
    <property type="match status" value="1"/>
</dbReference>
<dbReference type="EMBL" id="WMBR01000001">
    <property type="protein sequence ID" value="MXP20419.1"/>
    <property type="molecule type" value="Genomic_DNA"/>
</dbReference>
<dbReference type="Gene3D" id="3.90.1200.10">
    <property type="match status" value="1"/>
</dbReference>
<dbReference type="RefSeq" id="WP_160900566.1">
    <property type="nucleotide sequence ID" value="NZ_CP102850.1"/>
</dbReference>
<organism evidence="2 3">
    <name type="scientific">Gordonia mangrovi</name>
    <dbReference type="NCBI Taxonomy" id="2665643"/>
    <lineage>
        <taxon>Bacteria</taxon>
        <taxon>Bacillati</taxon>
        <taxon>Actinomycetota</taxon>
        <taxon>Actinomycetes</taxon>
        <taxon>Mycobacteriales</taxon>
        <taxon>Gordoniaceae</taxon>
        <taxon>Gordonia</taxon>
    </lineage>
</organism>
<name>A0A6L7GKI7_9ACTN</name>
<dbReference type="SUPFAM" id="SSF56112">
    <property type="entry name" value="Protein kinase-like (PK-like)"/>
    <property type="match status" value="1"/>
</dbReference>
<dbReference type="GO" id="GO:0016740">
    <property type="term" value="F:transferase activity"/>
    <property type="evidence" value="ECO:0007669"/>
    <property type="project" value="UniProtKB-KW"/>
</dbReference>
<evidence type="ECO:0000313" key="3">
    <source>
        <dbReference type="Proteomes" id="UP000475545"/>
    </source>
</evidence>
<proteinExistence type="predicted"/>
<sequence length="356" mass="38536">MSAPTADGTGRSGLPTDPADVTPEVLGRLLNTDVRSVRYERVGSGQMAGSYRLTPEYAEHTGPNPPPATLVAKLAIGELSQRQFAAGVFRNEVLFYRRLAPTLTAPIPRCHAAEISADDTEFILLLEDIAPAEQGDQIAGCAPEQARAIAVAAAGIHAPRWCDNTLFELPGLALPTHDDRVLMDSILEPMADTFRNRFALTGRAADAVDWLVAEAGPWIERPPRRFALIHGDLRIDNVLFGADGAVTIVDWQTITVGNPLRDIAFLLSTSLTTADRRAHEREIVAAYHAALIDQGVTDWSIEDCWESYVDSLIQAPMIIVFGCGAAMPTERGDRMFRTMLDRSAAAIDDLVPGALG</sequence>
<feature type="region of interest" description="Disordered" evidence="1">
    <location>
        <begin position="1"/>
        <end position="24"/>
    </location>
</feature>
<reference evidence="2 3" key="1">
    <citation type="submission" date="2019-11" db="EMBL/GenBank/DDBJ databases">
        <title>Gordonia sp. nov., a novel actinobacterium isolated from mangrove soil in Hainan.</title>
        <authorList>
            <person name="Huang X."/>
            <person name="Xie Y."/>
            <person name="Chu X."/>
            <person name="Xiao K."/>
        </authorList>
    </citation>
    <scope>NUCLEOTIDE SEQUENCE [LARGE SCALE GENOMIC DNA]</scope>
    <source>
        <strain evidence="2 3">HNM0687</strain>
    </source>
</reference>
<dbReference type="InterPro" id="IPR011009">
    <property type="entry name" value="Kinase-like_dom_sf"/>
</dbReference>
<evidence type="ECO:0000313" key="2">
    <source>
        <dbReference type="EMBL" id="MXP20419.1"/>
    </source>
</evidence>
<protein>
    <submittedName>
        <fullName evidence="2">Phosphotransferase</fullName>
    </submittedName>
</protein>
<dbReference type="PANTHER" id="PTHR23020:SF41">
    <property type="entry name" value="AMINOGLYCOSIDE PHOSPHOTRANSFERASE DOMAIN-CONTAINING PROTEIN"/>
    <property type="match status" value="1"/>
</dbReference>